<feature type="transmembrane region" description="Helical" evidence="1">
    <location>
        <begin position="7"/>
        <end position="27"/>
    </location>
</feature>
<keyword evidence="1" id="KW-0812">Transmembrane</keyword>
<proteinExistence type="predicted"/>
<keyword evidence="1" id="KW-1133">Transmembrane helix</keyword>
<organism evidence="2 3">
    <name type="scientific">Thelohanellus kitauei</name>
    <name type="common">Myxosporean</name>
    <dbReference type="NCBI Taxonomy" id="669202"/>
    <lineage>
        <taxon>Eukaryota</taxon>
        <taxon>Metazoa</taxon>
        <taxon>Cnidaria</taxon>
        <taxon>Myxozoa</taxon>
        <taxon>Myxosporea</taxon>
        <taxon>Bivalvulida</taxon>
        <taxon>Platysporina</taxon>
        <taxon>Myxobolidae</taxon>
        <taxon>Thelohanellus</taxon>
    </lineage>
</organism>
<keyword evidence="1" id="KW-0472">Membrane</keyword>
<name>A0A0C2M8L8_THEKT</name>
<reference evidence="2 3" key="1">
    <citation type="journal article" date="2014" name="Genome Biol. Evol.">
        <title>The genome of the myxosporean Thelohanellus kitauei shows adaptations to nutrient acquisition within its fish host.</title>
        <authorList>
            <person name="Yang Y."/>
            <person name="Xiong J."/>
            <person name="Zhou Z."/>
            <person name="Huo F."/>
            <person name="Miao W."/>
            <person name="Ran C."/>
            <person name="Liu Y."/>
            <person name="Zhang J."/>
            <person name="Feng J."/>
            <person name="Wang M."/>
            <person name="Wang M."/>
            <person name="Wang L."/>
            <person name="Yao B."/>
        </authorList>
    </citation>
    <scope>NUCLEOTIDE SEQUENCE [LARGE SCALE GENOMIC DNA]</scope>
    <source>
        <strain evidence="2">Wuqing</strain>
    </source>
</reference>
<comment type="caution">
    <text evidence="2">The sequence shown here is derived from an EMBL/GenBank/DDBJ whole genome shotgun (WGS) entry which is preliminary data.</text>
</comment>
<dbReference type="EMBL" id="JWZT01004696">
    <property type="protein sequence ID" value="KII63340.1"/>
    <property type="molecule type" value="Genomic_DNA"/>
</dbReference>
<gene>
    <name evidence="2" type="ORF">RF11_00761</name>
</gene>
<dbReference type="Proteomes" id="UP000031668">
    <property type="component" value="Unassembled WGS sequence"/>
</dbReference>
<evidence type="ECO:0000313" key="2">
    <source>
        <dbReference type="EMBL" id="KII63340.1"/>
    </source>
</evidence>
<keyword evidence="3" id="KW-1185">Reference proteome</keyword>
<sequence>MCFCNRLPIVGVKISSSLVLKVIYVASFGSNNLDLATTVGIFIFLLLASNLYAFFYVALRAYSMLVKTHKYLLQYKLHISTREVCAGLYRSSAACVLARYRVAIMKDPNKSDFTHRTLVVLARMQPNRSKTIYQNSAVEWILKCIMICQSDLSLTAP</sequence>
<evidence type="ECO:0000313" key="3">
    <source>
        <dbReference type="Proteomes" id="UP000031668"/>
    </source>
</evidence>
<protein>
    <submittedName>
        <fullName evidence="2">Uncharacterized protein</fullName>
    </submittedName>
</protein>
<accession>A0A0C2M8L8</accession>
<dbReference type="AlphaFoldDB" id="A0A0C2M8L8"/>
<evidence type="ECO:0000256" key="1">
    <source>
        <dbReference type="SAM" id="Phobius"/>
    </source>
</evidence>
<feature type="transmembrane region" description="Helical" evidence="1">
    <location>
        <begin position="39"/>
        <end position="59"/>
    </location>
</feature>